<dbReference type="PANTHER" id="PTHR10434">
    <property type="entry name" value="1-ACYL-SN-GLYCEROL-3-PHOSPHATE ACYLTRANSFERASE"/>
    <property type="match status" value="1"/>
</dbReference>
<reference evidence="6" key="1">
    <citation type="submission" date="2020-08" db="EMBL/GenBank/DDBJ databases">
        <title>Genome public.</title>
        <authorList>
            <person name="Liu C."/>
            <person name="Sun Q."/>
        </authorList>
    </citation>
    <scope>NUCLEOTIDE SEQUENCE</scope>
    <source>
        <strain evidence="6">NSJ-15</strain>
    </source>
</reference>
<evidence type="ECO:0000256" key="2">
    <source>
        <dbReference type="ARBA" id="ARBA00022679"/>
    </source>
</evidence>
<dbReference type="CDD" id="cd07989">
    <property type="entry name" value="LPLAT_AGPAT-like"/>
    <property type="match status" value="1"/>
</dbReference>
<evidence type="ECO:0000313" key="7">
    <source>
        <dbReference type="Proteomes" id="UP000632659"/>
    </source>
</evidence>
<dbReference type="SMART" id="SM00563">
    <property type="entry name" value="PlsC"/>
    <property type="match status" value="1"/>
</dbReference>
<keyword evidence="4" id="KW-1208">Phospholipid metabolism</keyword>
<evidence type="ECO:0000256" key="4">
    <source>
        <dbReference type="RuleBase" id="RU361267"/>
    </source>
</evidence>
<keyword evidence="4" id="KW-0594">Phospholipid biosynthesis</keyword>
<name>A0A8J6PDF9_9FIRM</name>
<keyword evidence="2 4" id="KW-0808">Transferase</keyword>
<dbReference type="GO" id="GO:0006654">
    <property type="term" value="P:phosphatidic acid biosynthetic process"/>
    <property type="evidence" value="ECO:0007669"/>
    <property type="project" value="TreeGrafter"/>
</dbReference>
<feature type="domain" description="Phospholipid/glycerol acyltransferase" evidence="5">
    <location>
        <begin position="39"/>
        <end position="151"/>
    </location>
</feature>
<gene>
    <name evidence="6" type="ORF">H8702_08580</name>
</gene>
<dbReference type="EMBL" id="JACRTL010000004">
    <property type="protein sequence ID" value="MBC8611168.1"/>
    <property type="molecule type" value="Genomic_DNA"/>
</dbReference>
<protein>
    <recommendedName>
        <fullName evidence="4">1-acyl-sn-glycerol-3-phosphate acyltransferase</fullName>
        <ecNumber evidence="4">2.3.1.51</ecNumber>
    </recommendedName>
</protein>
<organism evidence="6 7">
    <name type="scientific">Massiliimalia timonensis</name>
    <dbReference type="NCBI Taxonomy" id="1987501"/>
    <lineage>
        <taxon>Bacteria</taxon>
        <taxon>Bacillati</taxon>
        <taxon>Bacillota</taxon>
        <taxon>Clostridia</taxon>
        <taxon>Eubacteriales</taxon>
        <taxon>Oscillospiraceae</taxon>
        <taxon>Massiliimalia</taxon>
    </lineage>
</organism>
<dbReference type="OrthoDB" id="9803035at2"/>
<keyword evidence="4" id="KW-0444">Lipid biosynthesis</keyword>
<dbReference type="SUPFAM" id="SSF69593">
    <property type="entry name" value="Glycerol-3-phosphate (1)-acyltransferase"/>
    <property type="match status" value="1"/>
</dbReference>
<accession>A0A8J6PDF9</accession>
<dbReference type="Pfam" id="PF01553">
    <property type="entry name" value="Acyltransferase"/>
    <property type="match status" value="1"/>
</dbReference>
<keyword evidence="4" id="KW-0443">Lipid metabolism</keyword>
<evidence type="ECO:0000313" key="6">
    <source>
        <dbReference type="EMBL" id="MBC8611168.1"/>
    </source>
</evidence>
<evidence type="ECO:0000259" key="5">
    <source>
        <dbReference type="SMART" id="SM00563"/>
    </source>
</evidence>
<comment type="catalytic activity">
    <reaction evidence="4">
        <text>a 1-acyl-sn-glycero-3-phosphate + an acyl-CoA = a 1,2-diacyl-sn-glycero-3-phosphate + CoA</text>
        <dbReference type="Rhea" id="RHEA:19709"/>
        <dbReference type="ChEBI" id="CHEBI:57287"/>
        <dbReference type="ChEBI" id="CHEBI:57970"/>
        <dbReference type="ChEBI" id="CHEBI:58342"/>
        <dbReference type="ChEBI" id="CHEBI:58608"/>
        <dbReference type="EC" id="2.3.1.51"/>
    </reaction>
</comment>
<evidence type="ECO:0000256" key="1">
    <source>
        <dbReference type="ARBA" id="ARBA00008655"/>
    </source>
</evidence>
<evidence type="ECO:0000256" key="3">
    <source>
        <dbReference type="ARBA" id="ARBA00023315"/>
    </source>
</evidence>
<keyword evidence="3 4" id="KW-0012">Acyltransferase</keyword>
<dbReference type="GO" id="GO:0003841">
    <property type="term" value="F:1-acylglycerol-3-phosphate O-acyltransferase activity"/>
    <property type="evidence" value="ECO:0007669"/>
    <property type="project" value="UniProtKB-UniRule"/>
</dbReference>
<proteinExistence type="inferred from homology"/>
<comment type="caution">
    <text evidence="6">The sequence shown here is derived from an EMBL/GenBank/DDBJ whole genome shotgun (WGS) entry which is preliminary data.</text>
</comment>
<dbReference type="InterPro" id="IPR002123">
    <property type="entry name" value="Plipid/glycerol_acylTrfase"/>
</dbReference>
<dbReference type="NCBIfam" id="TIGR00530">
    <property type="entry name" value="AGP_acyltrn"/>
    <property type="match status" value="1"/>
</dbReference>
<dbReference type="PANTHER" id="PTHR10434:SF11">
    <property type="entry name" value="1-ACYL-SN-GLYCEROL-3-PHOSPHATE ACYLTRANSFERASE"/>
    <property type="match status" value="1"/>
</dbReference>
<dbReference type="GO" id="GO:0016020">
    <property type="term" value="C:membrane"/>
    <property type="evidence" value="ECO:0007669"/>
    <property type="project" value="InterPro"/>
</dbReference>
<dbReference type="Proteomes" id="UP000632659">
    <property type="component" value="Unassembled WGS sequence"/>
</dbReference>
<dbReference type="AlphaFoldDB" id="A0A8J6PDF9"/>
<comment type="domain">
    <text evidence="4">The HXXXXD motif is essential for acyltransferase activity and may constitute the binding site for the phosphate moiety of the glycerol-3-phosphate.</text>
</comment>
<sequence>MSKMTKFYRFAKAVCNGALTLWFRIEVHGVENLPAEGGYIVVANHRTYLDPVLVGIRMKRQVNFMAKAELFSNKLLGPIIKRLGAFPVSRGTGDSSAIEKAVDTVKHGDVLALFPEGTRSKTGEIMRFKSGAIVVAAQTGADIVPTAIYFENCAKFRSRVVIRYGAPIPNGALQVDIKKPRTIKAASNLVRDAVCALWEESGSKNS</sequence>
<dbReference type="InterPro" id="IPR004552">
    <property type="entry name" value="AGP_acyltrans"/>
</dbReference>
<dbReference type="EC" id="2.3.1.51" evidence="4"/>
<comment type="similarity">
    <text evidence="1 4">Belongs to the 1-acyl-sn-glycerol-3-phosphate acyltransferase family.</text>
</comment>
<keyword evidence="7" id="KW-1185">Reference proteome</keyword>